<evidence type="ECO:0000313" key="3">
    <source>
        <dbReference type="EMBL" id="NMO15360.1"/>
    </source>
</evidence>
<feature type="transmembrane region" description="Helical" evidence="1">
    <location>
        <begin position="274"/>
        <end position="291"/>
    </location>
</feature>
<feature type="transmembrane region" description="Helical" evidence="1">
    <location>
        <begin position="62"/>
        <end position="79"/>
    </location>
</feature>
<dbReference type="AlphaFoldDB" id="A0A848L8N4"/>
<keyword evidence="3" id="KW-0012">Acyltransferase</keyword>
<dbReference type="RefSeq" id="WP_169344653.1">
    <property type="nucleotide sequence ID" value="NZ_JABBJJ010000037.1"/>
</dbReference>
<organism evidence="3 4">
    <name type="scientific">Pyxidicoccus fallax</name>
    <dbReference type="NCBI Taxonomy" id="394095"/>
    <lineage>
        <taxon>Bacteria</taxon>
        <taxon>Pseudomonadati</taxon>
        <taxon>Myxococcota</taxon>
        <taxon>Myxococcia</taxon>
        <taxon>Myxococcales</taxon>
        <taxon>Cystobacterineae</taxon>
        <taxon>Myxococcaceae</taxon>
        <taxon>Pyxidicoccus</taxon>
    </lineage>
</organism>
<keyword evidence="1" id="KW-0472">Membrane</keyword>
<dbReference type="Pfam" id="PF01757">
    <property type="entry name" value="Acyl_transf_3"/>
    <property type="match status" value="1"/>
</dbReference>
<name>A0A848L8N4_9BACT</name>
<evidence type="ECO:0000259" key="2">
    <source>
        <dbReference type="Pfam" id="PF01757"/>
    </source>
</evidence>
<protein>
    <submittedName>
        <fullName evidence="3">Acyltransferase</fullName>
    </submittedName>
</protein>
<feature type="domain" description="Acyltransferase 3" evidence="2">
    <location>
        <begin position="15"/>
        <end position="353"/>
    </location>
</feature>
<dbReference type="InterPro" id="IPR050623">
    <property type="entry name" value="Glucan_succinyl_AcylTrfase"/>
</dbReference>
<feature type="transmembrane region" description="Helical" evidence="1">
    <location>
        <begin position="249"/>
        <end position="268"/>
    </location>
</feature>
<sequence>MSDSSPAAATPYRPDLDWIRFVAIILVHVHHVGLIYGPFNWIVKSPIELTSLKGPILAAGQVRLPLLLLISGVATAYAFRQRTVGGLLGDRAKRLLIPLVFGIFFITPPQIYIERLIQGRFQGSYLEFWPSVLEFVPWPAGSLSWHHLWLLCYLFLYNVVLLPLYAWLRTASGERFCTWVEGWLVRGVNLWLLFLPPALNRLWLYDYPPNMALVNDYWLFNHLLLFFIIGNFFGRSPRVWEHLVEKRKVLTVVAAVTCTVAFLPIPMTRVPQTLVTYLAGWCFMLAALAWARTLVTTTSAWLKYARDRAFPFYILHEMVLVVMAYPLLKLPLGGWTSFTLVLVSTILGTWALTEVFFQVPFLRPLVGLKFRRTRREAPAEPRPAMSPPAV</sequence>
<evidence type="ECO:0000313" key="4">
    <source>
        <dbReference type="Proteomes" id="UP000518300"/>
    </source>
</evidence>
<feature type="transmembrane region" description="Helical" evidence="1">
    <location>
        <begin position="340"/>
        <end position="362"/>
    </location>
</feature>
<accession>A0A848L8N4</accession>
<keyword evidence="1" id="KW-0812">Transmembrane</keyword>
<dbReference type="GO" id="GO:0016747">
    <property type="term" value="F:acyltransferase activity, transferring groups other than amino-acyl groups"/>
    <property type="evidence" value="ECO:0007669"/>
    <property type="project" value="InterPro"/>
</dbReference>
<dbReference type="PANTHER" id="PTHR36927">
    <property type="entry name" value="BLR4337 PROTEIN"/>
    <property type="match status" value="1"/>
</dbReference>
<feature type="transmembrane region" description="Helical" evidence="1">
    <location>
        <begin position="219"/>
        <end position="237"/>
    </location>
</feature>
<feature type="transmembrane region" description="Helical" evidence="1">
    <location>
        <begin position="312"/>
        <end position="328"/>
    </location>
</feature>
<dbReference type="EMBL" id="JABBJJ010000037">
    <property type="protein sequence ID" value="NMO15360.1"/>
    <property type="molecule type" value="Genomic_DNA"/>
</dbReference>
<evidence type="ECO:0000256" key="1">
    <source>
        <dbReference type="SAM" id="Phobius"/>
    </source>
</evidence>
<keyword evidence="1" id="KW-1133">Transmembrane helix</keyword>
<comment type="caution">
    <text evidence="3">The sequence shown here is derived from an EMBL/GenBank/DDBJ whole genome shotgun (WGS) entry which is preliminary data.</text>
</comment>
<reference evidence="3 4" key="1">
    <citation type="submission" date="2020-04" db="EMBL/GenBank/DDBJ databases">
        <title>Draft genome of Pyxidicoccus fallax type strain.</title>
        <authorList>
            <person name="Whitworth D.E."/>
        </authorList>
    </citation>
    <scope>NUCLEOTIDE SEQUENCE [LARGE SCALE GENOMIC DNA]</scope>
    <source>
        <strain evidence="3 4">DSM 14698</strain>
    </source>
</reference>
<keyword evidence="3" id="KW-0808">Transferase</keyword>
<feature type="transmembrane region" description="Helical" evidence="1">
    <location>
        <begin position="148"/>
        <end position="168"/>
    </location>
</feature>
<dbReference type="Proteomes" id="UP000518300">
    <property type="component" value="Unassembled WGS sequence"/>
</dbReference>
<keyword evidence="4" id="KW-1185">Reference proteome</keyword>
<feature type="transmembrane region" description="Helical" evidence="1">
    <location>
        <begin position="180"/>
        <end position="199"/>
    </location>
</feature>
<dbReference type="InterPro" id="IPR002656">
    <property type="entry name" value="Acyl_transf_3_dom"/>
</dbReference>
<feature type="transmembrane region" description="Helical" evidence="1">
    <location>
        <begin position="21"/>
        <end position="42"/>
    </location>
</feature>
<feature type="transmembrane region" description="Helical" evidence="1">
    <location>
        <begin position="95"/>
        <end position="113"/>
    </location>
</feature>
<dbReference type="PANTHER" id="PTHR36927:SF3">
    <property type="entry name" value="GLUCANS BIOSYNTHESIS PROTEIN C"/>
    <property type="match status" value="1"/>
</dbReference>
<gene>
    <name evidence="3" type="ORF">HG543_10905</name>
</gene>
<proteinExistence type="predicted"/>